<reference evidence="1 2" key="1">
    <citation type="submission" date="2016-10" db="EMBL/GenBank/DDBJ databases">
        <authorList>
            <person name="Varghese N."/>
            <person name="Submissions S."/>
        </authorList>
    </citation>
    <scope>NUCLEOTIDE SEQUENCE [LARGE SCALE GENOMIC DNA]</scope>
    <source>
        <strain evidence="1 2">DSM 17997</strain>
    </source>
</reference>
<dbReference type="InterPro" id="IPR025316">
    <property type="entry name" value="DUF4221"/>
</dbReference>
<keyword evidence="2" id="KW-1185">Reference proteome</keyword>
<evidence type="ECO:0008006" key="3">
    <source>
        <dbReference type="Google" id="ProtNLM"/>
    </source>
</evidence>
<gene>
    <name evidence="1" type="ORF">SAMN05444412_10439</name>
</gene>
<dbReference type="RefSeq" id="WP_019599863.1">
    <property type="nucleotide sequence ID" value="NZ_FNQC01000004.1"/>
</dbReference>
<sequence length="380" mass="44298">MKYLTPLLVLLIISFSCGNKQHHIENKNELQYYIDSIKIDQQGRILDIRRGIENSDLDAKNKSLFLYNGFDHSIDEVDLDCLKVVNNYPFESEGPNGTGTYVNSIELLNDSLIFIKSFGKSAVFQKDGHLIERIDWENSKDSNGLKYLGLPKFELALFSEQLIIFGLSYNESERDVFLDILSFSKNKFIRFDIDTKKSYRNFVLTIDDPLDYTYLDPLVYMRHENDLVMVSHEFSNEVDLFNTNGDHYKTINYEPKMTAKRAKDLSGKSIASSQQLKKEYQYLVEQVRFGPPVWDKVKERYLRLSASRTFSDVMTEENSFLPEVNEVKVYISVFDEDFNLISEVHIPELTTEFVKYFAKDGKLWVYQNFSDELGFLVLDI</sequence>
<dbReference type="EMBL" id="FNQC01000004">
    <property type="protein sequence ID" value="SDY95532.1"/>
    <property type="molecule type" value="Genomic_DNA"/>
</dbReference>
<dbReference type="Pfam" id="PF13970">
    <property type="entry name" value="DUF4221"/>
    <property type="match status" value="1"/>
</dbReference>
<dbReference type="Proteomes" id="UP000199663">
    <property type="component" value="Unassembled WGS sequence"/>
</dbReference>
<proteinExistence type="predicted"/>
<accession>A0A1H3P340</accession>
<protein>
    <recommendedName>
        <fullName evidence="3">6-bladed beta-propeller protein</fullName>
    </recommendedName>
</protein>
<evidence type="ECO:0000313" key="2">
    <source>
        <dbReference type="Proteomes" id="UP000199663"/>
    </source>
</evidence>
<evidence type="ECO:0000313" key="1">
    <source>
        <dbReference type="EMBL" id="SDY95532.1"/>
    </source>
</evidence>
<name>A0A1H3P340_9BACT</name>
<organism evidence="1 2">
    <name type="scientific">Rhodonellum ikkaensis</name>
    <dbReference type="NCBI Taxonomy" id="336829"/>
    <lineage>
        <taxon>Bacteria</taxon>
        <taxon>Pseudomonadati</taxon>
        <taxon>Bacteroidota</taxon>
        <taxon>Cytophagia</taxon>
        <taxon>Cytophagales</taxon>
        <taxon>Cytophagaceae</taxon>
        <taxon>Rhodonellum</taxon>
    </lineage>
</organism>
<comment type="caution">
    <text evidence="1">The sequence shown here is derived from an EMBL/GenBank/DDBJ whole genome shotgun (WGS) entry which is preliminary data.</text>
</comment>
<dbReference type="PROSITE" id="PS51257">
    <property type="entry name" value="PROKAR_LIPOPROTEIN"/>
    <property type="match status" value="1"/>
</dbReference>